<feature type="compositionally biased region" description="Polar residues" evidence="1">
    <location>
        <begin position="278"/>
        <end position="290"/>
    </location>
</feature>
<protein>
    <submittedName>
        <fullName evidence="2">Uncharacterized protein</fullName>
    </submittedName>
</protein>
<evidence type="ECO:0000313" key="3">
    <source>
        <dbReference type="Proteomes" id="UP000037460"/>
    </source>
</evidence>
<gene>
    <name evidence="2" type="ORF">Ctob_016411</name>
</gene>
<evidence type="ECO:0000313" key="2">
    <source>
        <dbReference type="EMBL" id="KOO30923.1"/>
    </source>
</evidence>
<reference evidence="3" key="1">
    <citation type="journal article" date="2015" name="PLoS Genet.">
        <title>Genome Sequence and Transcriptome Analyses of Chrysochromulina tobin: Metabolic Tools for Enhanced Algal Fitness in the Prominent Order Prymnesiales (Haptophyceae).</title>
        <authorList>
            <person name="Hovde B.T."/>
            <person name="Deodato C.R."/>
            <person name="Hunsperger H.M."/>
            <person name="Ryken S.A."/>
            <person name="Yost W."/>
            <person name="Jha R.K."/>
            <person name="Patterson J."/>
            <person name="Monnat R.J. Jr."/>
            <person name="Barlow S.B."/>
            <person name="Starkenburg S.R."/>
            <person name="Cattolico R.A."/>
        </authorList>
    </citation>
    <scope>NUCLEOTIDE SEQUENCE</scope>
    <source>
        <strain evidence="3">CCMP291</strain>
    </source>
</reference>
<feature type="region of interest" description="Disordered" evidence="1">
    <location>
        <begin position="231"/>
        <end position="291"/>
    </location>
</feature>
<sequence length="702" mass="76358">MHAPKAPVKPPGTPAAAPEDLRKTVDEKKAAKKAKKARQAARKAAREAGEAVGADTADEAEDESLTEVKGIQPVPARWSAYLAKHNALVAFVAKVATAADAQGTFWAIENPASRRGGWAWWPEQADAPSLWDMPEIVELRRATQAARRTFAQCQFGSEYQKYTSVMVSARGEAELVRAFGAARCSCRDQGREHAKVAAGSDEFGSSLSAPSAAYPPKLNLALAEMLDRATGGRRETRCTPTESGPTQALGLNVGSDDPHVLQLDDDKVARSRKRPTFSLRSHTAATQGELSSRPVAQMNAPVATAETCAAPVQAAGHPVVRNLNDLLYPSWAKRVTHWRRQMRRCLTLAEYGDWRAARRMRPADLLVPNEAMLPAVRAWEWDLRPWAVGLPAVPTVPSSFEGARPATSIDVGRLEREMRPGGDLEHYPDRAILQQLRDGVSDDVPPLTGSFLCGPHTGALQHIGLATTKLNAVIEGGWGSTHSNLPYWPMRSDPYGIADETARAGKPKFRLTNDHSWPPAPRGEFASGVVGDASARLQSLNGSMDRSSWPEARLPRVHQVAEAAAVLQTAGARVTAAAVDVVAYYKQFGRQSREWHRNCAVTRDGFIVDERCCFGSAADATKCARASSLLVHRARKALQRFDAAHPSRDPTVVEWIRQRRAAGEALGCSNVEVDERWACLHALGMYIDDAGLVSIDDAVFDR</sequence>
<name>A0A0M0JXQ7_9EUKA</name>
<dbReference type="AlphaFoldDB" id="A0A0M0JXQ7"/>
<accession>A0A0M0JXQ7</accession>
<feature type="compositionally biased region" description="Acidic residues" evidence="1">
    <location>
        <begin position="56"/>
        <end position="65"/>
    </location>
</feature>
<feature type="non-terminal residue" evidence="2">
    <location>
        <position position="702"/>
    </location>
</feature>
<dbReference type="Proteomes" id="UP000037460">
    <property type="component" value="Unassembled WGS sequence"/>
</dbReference>
<feature type="compositionally biased region" description="Basic and acidic residues" evidence="1">
    <location>
        <begin position="256"/>
        <end position="269"/>
    </location>
</feature>
<keyword evidence="3" id="KW-1185">Reference proteome</keyword>
<evidence type="ECO:0000256" key="1">
    <source>
        <dbReference type="SAM" id="MobiDB-lite"/>
    </source>
</evidence>
<feature type="region of interest" description="Disordered" evidence="1">
    <location>
        <begin position="1"/>
        <end position="67"/>
    </location>
</feature>
<comment type="caution">
    <text evidence="2">The sequence shown here is derived from an EMBL/GenBank/DDBJ whole genome shotgun (WGS) entry which is preliminary data.</text>
</comment>
<organism evidence="2 3">
    <name type="scientific">Chrysochromulina tobinii</name>
    <dbReference type="NCBI Taxonomy" id="1460289"/>
    <lineage>
        <taxon>Eukaryota</taxon>
        <taxon>Haptista</taxon>
        <taxon>Haptophyta</taxon>
        <taxon>Prymnesiophyceae</taxon>
        <taxon>Prymnesiales</taxon>
        <taxon>Chrysochromulinaceae</taxon>
        <taxon>Chrysochromulina</taxon>
    </lineage>
</organism>
<feature type="compositionally biased region" description="Basic and acidic residues" evidence="1">
    <location>
        <begin position="19"/>
        <end position="29"/>
    </location>
</feature>
<dbReference type="EMBL" id="JWZX01002127">
    <property type="protein sequence ID" value="KOO30923.1"/>
    <property type="molecule type" value="Genomic_DNA"/>
</dbReference>
<proteinExistence type="predicted"/>
<feature type="compositionally biased region" description="Basic residues" evidence="1">
    <location>
        <begin position="30"/>
        <end position="43"/>
    </location>
</feature>